<dbReference type="Pfam" id="PF07717">
    <property type="entry name" value="OB_NTP_bind"/>
    <property type="match status" value="1"/>
</dbReference>
<accession>A0A915CP45</accession>
<feature type="region of interest" description="Disordered" evidence="1">
    <location>
        <begin position="1"/>
        <end position="25"/>
    </location>
</feature>
<evidence type="ECO:0000256" key="1">
    <source>
        <dbReference type="SAM" id="MobiDB-lite"/>
    </source>
</evidence>
<proteinExistence type="predicted"/>
<reference evidence="4" key="1">
    <citation type="submission" date="2022-11" db="UniProtKB">
        <authorList>
            <consortium name="WormBaseParasite"/>
        </authorList>
    </citation>
    <scope>IDENTIFICATION</scope>
</reference>
<dbReference type="Proteomes" id="UP000887574">
    <property type="component" value="Unplaced"/>
</dbReference>
<organism evidence="3 4">
    <name type="scientific">Ditylenchus dipsaci</name>
    <dbReference type="NCBI Taxonomy" id="166011"/>
    <lineage>
        <taxon>Eukaryota</taxon>
        <taxon>Metazoa</taxon>
        <taxon>Ecdysozoa</taxon>
        <taxon>Nematoda</taxon>
        <taxon>Chromadorea</taxon>
        <taxon>Rhabditida</taxon>
        <taxon>Tylenchina</taxon>
        <taxon>Tylenchomorpha</taxon>
        <taxon>Sphaerularioidea</taxon>
        <taxon>Anguinidae</taxon>
        <taxon>Anguininae</taxon>
        <taxon>Ditylenchus</taxon>
    </lineage>
</organism>
<evidence type="ECO:0000259" key="2">
    <source>
        <dbReference type="Pfam" id="PF07717"/>
    </source>
</evidence>
<evidence type="ECO:0000313" key="3">
    <source>
        <dbReference type="Proteomes" id="UP000887574"/>
    </source>
</evidence>
<keyword evidence="3" id="KW-1185">Reference proteome</keyword>
<sequence length="312" mass="35857">MLKEGKHFDSVMDDEDKKDVRSNPQDDINNLEFSLVTDNRSLQKELTTHRLNDATATVVKMVIASGLYPQYAVVDPTNNFRVGHDQFAHCISKPFCVIHPNSAHGQIPETLQTDVDSEARSAFHQFIFFGLLLETSKSYLCNSCRIPSTFLLVTARNIVAISHILLCCDGFVELEFVKEEDCSHVLEKAIEIRHLFLESIDRKLNSDEYTSCRELEKKIVNFAKLQCPYSIRRKVNAPKSMDCGIFDENGEEHPLFASGLNHHFMDEEEIQNDQELDEEFDAKKVDEKKLRGRKFFVNIAISLCFLKIMLRF</sequence>
<feature type="compositionally biased region" description="Basic and acidic residues" evidence="1">
    <location>
        <begin position="1"/>
        <end position="21"/>
    </location>
</feature>
<feature type="domain" description="DEAD-box helicase OB fold" evidence="2">
    <location>
        <begin position="59"/>
        <end position="158"/>
    </location>
</feature>
<dbReference type="WBParaSite" id="jg11089">
    <property type="protein sequence ID" value="jg11089"/>
    <property type="gene ID" value="jg11089"/>
</dbReference>
<evidence type="ECO:0000313" key="4">
    <source>
        <dbReference type="WBParaSite" id="jg11089"/>
    </source>
</evidence>
<protein>
    <submittedName>
        <fullName evidence="4">DEAD-box helicase OB fold domain-containing protein</fullName>
    </submittedName>
</protein>
<name>A0A915CP45_9BILA</name>
<dbReference type="AlphaFoldDB" id="A0A915CP45"/>
<dbReference type="InterPro" id="IPR011709">
    <property type="entry name" value="DEAD-box_helicase_OB_fold"/>
</dbReference>